<gene>
    <name evidence="2" type="ORF">BOTNAR_0023g00340</name>
</gene>
<name>A0A4Z1J4B3_9HELO</name>
<feature type="region of interest" description="Disordered" evidence="1">
    <location>
        <begin position="62"/>
        <end position="89"/>
    </location>
</feature>
<dbReference type="AlphaFoldDB" id="A0A4Z1J4B3"/>
<sequence length="89" mass="9726">MQYNIPAMSGTTSQLDLEVSINLIMIATSSTHSDNTTPPSIASEAIVFSFSQILLTFHTSKAQQRSSQVRYTPPPLAPPRYDDNSLSIP</sequence>
<evidence type="ECO:0000313" key="2">
    <source>
        <dbReference type="EMBL" id="TGO68555.1"/>
    </source>
</evidence>
<accession>A0A4Z1J4B3</accession>
<comment type="caution">
    <text evidence="2">The sequence shown here is derived from an EMBL/GenBank/DDBJ whole genome shotgun (WGS) entry which is preliminary data.</text>
</comment>
<dbReference type="OrthoDB" id="3560413at2759"/>
<protein>
    <submittedName>
        <fullName evidence="2">Uncharacterized protein</fullName>
    </submittedName>
</protein>
<dbReference type="EMBL" id="PQXJ01000023">
    <property type="protein sequence ID" value="TGO68555.1"/>
    <property type="molecule type" value="Genomic_DNA"/>
</dbReference>
<dbReference type="Proteomes" id="UP000297452">
    <property type="component" value="Unassembled WGS sequence"/>
</dbReference>
<keyword evidence="3" id="KW-1185">Reference proteome</keyword>
<organism evidence="2 3">
    <name type="scientific">Botryotinia narcissicola</name>
    <dbReference type="NCBI Taxonomy" id="278944"/>
    <lineage>
        <taxon>Eukaryota</taxon>
        <taxon>Fungi</taxon>
        <taxon>Dikarya</taxon>
        <taxon>Ascomycota</taxon>
        <taxon>Pezizomycotina</taxon>
        <taxon>Leotiomycetes</taxon>
        <taxon>Helotiales</taxon>
        <taxon>Sclerotiniaceae</taxon>
        <taxon>Botryotinia</taxon>
    </lineage>
</organism>
<evidence type="ECO:0000256" key="1">
    <source>
        <dbReference type="SAM" id="MobiDB-lite"/>
    </source>
</evidence>
<evidence type="ECO:0000313" key="3">
    <source>
        <dbReference type="Proteomes" id="UP000297452"/>
    </source>
</evidence>
<proteinExistence type="predicted"/>
<reference evidence="2 3" key="1">
    <citation type="submission" date="2017-12" db="EMBL/GenBank/DDBJ databases">
        <title>Comparative genomics of Botrytis spp.</title>
        <authorList>
            <person name="Valero-Jimenez C.A."/>
            <person name="Tapia P."/>
            <person name="Veloso J."/>
            <person name="Silva-Moreno E."/>
            <person name="Staats M."/>
            <person name="Valdes J.H."/>
            <person name="Van Kan J.A.L."/>
        </authorList>
    </citation>
    <scope>NUCLEOTIDE SEQUENCE [LARGE SCALE GENOMIC DNA]</scope>
    <source>
        <strain evidence="2 3">MUCL2120</strain>
    </source>
</reference>